<dbReference type="InterPro" id="IPR036249">
    <property type="entry name" value="Thioredoxin-like_sf"/>
</dbReference>
<dbReference type="Gene3D" id="3.40.30.10">
    <property type="entry name" value="Glutaredoxin"/>
    <property type="match status" value="1"/>
</dbReference>
<protein>
    <submittedName>
        <fullName evidence="2">DsbA family oxidoreductase</fullName>
    </submittedName>
</protein>
<dbReference type="EMBL" id="JACJVJ010000002">
    <property type="protein sequence ID" value="MBC2778060.1"/>
    <property type="molecule type" value="Genomic_DNA"/>
</dbReference>
<reference evidence="2 3" key="1">
    <citation type="submission" date="2020-08" db="EMBL/GenBank/DDBJ databases">
        <title>Draft genome sequence of Parasphingopyxis sp. GrpM-11.</title>
        <authorList>
            <person name="Oh J."/>
            <person name="Roh D.-H."/>
        </authorList>
    </citation>
    <scope>NUCLEOTIDE SEQUENCE [LARGE SCALE GENOMIC DNA]</scope>
    <source>
        <strain evidence="2 3">GrpM-11</strain>
    </source>
</reference>
<dbReference type="RefSeq" id="WP_185801350.1">
    <property type="nucleotide sequence ID" value="NZ_JACJVJ010000002.1"/>
</dbReference>
<comment type="caution">
    <text evidence="2">The sequence shown here is derived from an EMBL/GenBank/DDBJ whole genome shotgun (WGS) entry which is preliminary data.</text>
</comment>
<name>A0A842I1H9_9SPHN</name>
<dbReference type="AlphaFoldDB" id="A0A842I1H9"/>
<accession>A0A842I1H9</accession>
<evidence type="ECO:0000313" key="2">
    <source>
        <dbReference type="EMBL" id="MBC2778060.1"/>
    </source>
</evidence>
<dbReference type="Proteomes" id="UP000564378">
    <property type="component" value="Unassembled WGS sequence"/>
</dbReference>
<evidence type="ECO:0000313" key="3">
    <source>
        <dbReference type="Proteomes" id="UP000564378"/>
    </source>
</evidence>
<feature type="domain" description="DSBA-like thioredoxin" evidence="1">
    <location>
        <begin position="7"/>
        <end position="208"/>
    </location>
</feature>
<keyword evidence="3" id="KW-1185">Reference proteome</keyword>
<dbReference type="CDD" id="cd03024">
    <property type="entry name" value="DsbA_FrnE"/>
    <property type="match status" value="1"/>
</dbReference>
<dbReference type="InterPro" id="IPR001853">
    <property type="entry name" value="DSBA-like_thioredoxin_dom"/>
</dbReference>
<sequence>MAVRLKIDFVSDVSCPWCVIGLRNLEAALDAIGDEIDATVRFNPFELNPDMPVEGVDRAEYFASKYRMPAEEAKARSDEIKARAEGTGFAMNAGPGFRVYNTFDAHRLLEWAVDEGRQRPLKHALFQAYFTDCRNIGDHETLADIAASVGLDRAKAMEVLTSGSYAGHVRAEQRHNRDRGIQSVPTIIINDIYVINGGQPAPTFEKALRHIAGEMSKPVSPLSAVPA</sequence>
<gene>
    <name evidence="2" type="ORF">H6P80_10575</name>
</gene>
<proteinExistence type="predicted"/>
<dbReference type="GO" id="GO:0016491">
    <property type="term" value="F:oxidoreductase activity"/>
    <property type="evidence" value="ECO:0007669"/>
    <property type="project" value="InterPro"/>
</dbReference>
<dbReference type="PANTHER" id="PTHR13887:SF41">
    <property type="entry name" value="THIOREDOXIN SUPERFAMILY PROTEIN"/>
    <property type="match status" value="1"/>
</dbReference>
<evidence type="ECO:0000259" key="1">
    <source>
        <dbReference type="Pfam" id="PF01323"/>
    </source>
</evidence>
<dbReference type="PANTHER" id="PTHR13887">
    <property type="entry name" value="GLUTATHIONE S-TRANSFERASE KAPPA"/>
    <property type="match status" value="1"/>
</dbReference>
<organism evidence="2 3">
    <name type="scientific">Parasphingopyxis marina</name>
    <dbReference type="NCBI Taxonomy" id="2761622"/>
    <lineage>
        <taxon>Bacteria</taxon>
        <taxon>Pseudomonadati</taxon>
        <taxon>Pseudomonadota</taxon>
        <taxon>Alphaproteobacteria</taxon>
        <taxon>Sphingomonadales</taxon>
        <taxon>Sphingomonadaceae</taxon>
        <taxon>Parasphingopyxis</taxon>
    </lineage>
</organism>
<dbReference type="SUPFAM" id="SSF52833">
    <property type="entry name" value="Thioredoxin-like"/>
    <property type="match status" value="1"/>
</dbReference>
<dbReference type="Pfam" id="PF01323">
    <property type="entry name" value="DSBA"/>
    <property type="match status" value="1"/>
</dbReference>